<proteinExistence type="predicted"/>
<dbReference type="EMBL" id="JQBL01000063">
    <property type="protein sequence ID" value="KRN46024.1"/>
    <property type="molecule type" value="Genomic_DNA"/>
</dbReference>
<reference evidence="3 4" key="1">
    <citation type="journal article" date="2015" name="Genome Announc.">
        <title>Expanding the biotechnology potential of lactobacilli through comparative genomics of 213 strains and associated genera.</title>
        <authorList>
            <person name="Sun Z."/>
            <person name="Harris H.M."/>
            <person name="McCann A."/>
            <person name="Guo C."/>
            <person name="Argimon S."/>
            <person name="Zhang W."/>
            <person name="Yang X."/>
            <person name="Jeffery I.B."/>
            <person name="Cooney J.C."/>
            <person name="Kagawa T.F."/>
            <person name="Liu W."/>
            <person name="Song Y."/>
            <person name="Salvetti E."/>
            <person name="Wrobel A."/>
            <person name="Rasinkangas P."/>
            <person name="Parkhill J."/>
            <person name="Rea M.C."/>
            <person name="O'Sullivan O."/>
            <person name="Ritari J."/>
            <person name="Douillard F.P."/>
            <person name="Paul Ross R."/>
            <person name="Yang R."/>
            <person name="Briner A.E."/>
            <person name="Felis G.E."/>
            <person name="de Vos W.M."/>
            <person name="Barrangou R."/>
            <person name="Klaenhammer T.R."/>
            <person name="Caufield P.W."/>
            <person name="Cui Y."/>
            <person name="Zhang H."/>
            <person name="O'Toole P.W."/>
        </authorList>
    </citation>
    <scope>NUCLEOTIDE SEQUENCE [LARGE SCALE GENOMIC DNA]</scope>
    <source>
        <strain evidence="3 4">DSM 20405</strain>
    </source>
</reference>
<dbReference type="Pfam" id="PF00271">
    <property type="entry name" value="Helicase_C"/>
    <property type="match status" value="1"/>
</dbReference>
<dbReference type="InterPro" id="IPR027417">
    <property type="entry name" value="P-loop_NTPase"/>
</dbReference>
<dbReference type="InterPro" id="IPR001650">
    <property type="entry name" value="Helicase_C-like"/>
</dbReference>
<evidence type="ECO:0000313" key="4">
    <source>
        <dbReference type="Proteomes" id="UP000051841"/>
    </source>
</evidence>
<dbReference type="GO" id="GO:0036121">
    <property type="term" value="F:double-stranded DNA helicase activity"/>
    <property type="evidence" value="ECO:0007669"/>
    <property type="project" value="TreeGrafter"/>
</dbReference>
<name>A0A0R2GZZ3_9FIRM</name>
<evidence type="ECO:0000313" key="3">
    <source>
        <dbReference type="EMBL" id="KRN46024.1"/>
    </source>
</evidence>
<dbReference type="CDD" id="cd17926">
    <property type="entry name" value="DEXHc_RE"/>
    <property type="match status" value="1"/>
</dbReference>
<feature type="domain" description="Helicase ATP-binding" evidence="1">
    <location>
        <begin position="401"/>
        <end position="556"/>
    </location>
</feature>
<dbReference type="RefSeq" id="WP_031589200.1">
    <property type="nucleotide sequence ID" value="NZ_JNKN01000014.1"/>
</dbReference>
<feature type="domain" description="Helicase C-terminal" evidence="2">
    <location>
        <begin position="610"/>
        <end position="761"/>
    </location>
</feature>
<dbReference type="PANTHER" id="PTHR47396:SF1">
    <property type="entry name" value="ATP-DEPENDENT HELICASE IRC3-RELATED"/>
    <property type="match status" value="1"/>
</dbReference>
<dbReference type="SUPFAM" id="SSF52540">
    <property type="entry name" value="P-loop containing nucleoside triphosphate hydrolases"/>
    <property type="match status" value="2"/>
</dbReference>
<gene>
    <name evidence="3" type="ORF">IV49_GL001862</name>
</gene>
<dbReference type="GO" id="GO:0016787">
    <property type="term" value="F:hydrolase activity"/>
    <property type="evidence" value="ECO:0007669"/>
    <property type="project" value="InterPro"/>
</dbReference>
<accession>A0A0R2GZZ3</accession>
<keyword evidence="3" id="KW-0067">ATP-binding</keyword>
<dbReference type="Gene3D" id="3.40.50.300">
    <property type="entry name" value="P-loop containing nucleotide triphosphate hydrolases"/>
    <property type="match status" value="2"/>
</dbReference>
<sequence>MNQIERLQEENRKLKRENEKYKRILIEHNLINTEEIPFYHKEDKLRIYKNLFKGREDVYALNYKETFFPACKNRISGRLCKRKKNGSKWCRKCSNQNFSSLTDFVLLDHISTSHKRIGLYPLLKDNTCFLLAIDFDEDDWFSAMLSVYRLAKRYGIDSAMERSFSGNGGHLWFFFQEPIPAYMARMFGRTLLNEAMRINKDITYESYDRLFPAQDTMPEGGFGNLIALPFAFDALMKGNAVFINEYNQKITKQFYYLSTIKKIFTKTIENYINQNKEMTLENLDIDTNNLNTIHIKRTGILKIEKKGLSSHTIQFLRKISSMWNPEYFRKQRNHEPLWKGNGVSAILSEYEETENYIYLPRALDEIIEEHTNIIYDDHISIGHPIDVSFIGKLYSYQQEAITNALKHSIGVIKAPTGSGKTVMALNIVAQLKVSTLIILGNTELAKQWKKRINDFLDYPDKDKKRNQFIGEYSGSKKKMFGNIDIALVQSLSHLKDKEIFERYGLVIIDEGHHSASTTYRETLKNIPAKNIYSFTATPERQDGLDKIVSMYLGRIVSEVPFEVIKTLRHFKQILIPRYTTFTYLDEDHDFTNIVKKLVNNQKRNNEIIQDVIHEYNKSRNIIVLSDRIEHLDYLYERIKHITINSFLLTGKTKVREKNRIIETVNRLKDENYILLASYKLIGEGFDLPSLETMFMASPFSWKGRTSQYIGRLHRNHEGKEVIKVYDYVDRHVEMLKRMYQNRLKVYRSEGYDIQINNNKIISLERYLYEYEEYQKNMINNICAAHNEIVISCNTIYLSRIKSYYKMIEGLVMKGIHVHLFTDIELTKEIISYLHSLGVHLRHTLHPSNLVIIDKKIIWLSNSSFFGYQDKLELAYKLNDPSFAEELLSNLITSNV</sequence>
<keyword evidence="3" id="KW-0347">Helicase</keyword>
<dbReference type="GO" id="GO:0061749">
    <property type="term" value="F:forked DNA-dependent helicase activity"/>
    <property type="evidence" value="ECO:0007669"/>
    <property type="project" value="TreeGrafter"/>
</dbReference>
<dbReference type="PROSITE" id="PS51192">
    <property type="entry name" value="HELICASE_ATP_BIND_1"/>
    <property type="match status" value="1"/>
</dbReference>
<dbReference type="Proteomes" id="UP000051841">
    <property type="component" value="Unassembled WGS sequence"/>
</dbReference>
<dbReference type="InterPro" id="IPR014001">
    <property type="entry name" value="Helicase_ATP-bd"/>
</dbReference>
<dbReference type="InterPro" id="IPR050742">
    <property type="entry name" value="Helicase_Restrict-Modif_Enz"/>
</dbReference>
<evidence type="ECO:0000259" key="1">
    <source>
        <dbReference type="PROSITE" id="PS51192"/>
    </source>
</evidence>
<organism evidence="3 4">
    <name type="scientific">Kandleria vitulina DSM 20405</name>
    <dbReference type="NCBI Taxonomy" id="1410657"/>
    <lineage>
        <taxon>Bacteria</taxon>
        <taxon>Bacillati</taxon>
        <taxon>Bacillota</taxon>
        <taxon>Erysipelotrichia</taxon>
        <taxon>Erysipelotrichales</taxon>
        <taxon>Coprobacillaceae</taxon>
        <taxon>Kandleria</taxon>
    </lineage>
</organism>
<dbReference type="InterPro" id="IPR006935">
    <property type="entry name" value="Helicase/UvrB_N"/>
</dbReference>
<dbReference type="SMART" id="SM00487">
    <property type="entry name" value="DEXDc"/>
    <property type="match status" value="1"/>
</dbReference>
<dbReference type="Pfam" id="PF22548">
    <property type="entry name" value="AEP-TOTE"/>
    <property type="match status" value="1"/>
</dbReference>
<dbReference type="GO" id="GO:0000403">
    <property type="term" value="F:Y-form DNA binding"/>
    <property type="evidence" value="ECO:0007669"/>
    <property type="project" value="TreeGrafter"/>
</dbReference>
<dbReference type="Pfam" id="PF04851">
    <property type="entry name" value="ResIII"/>
    <property type="match status" value="1"/>
</dbReference>
<dbReference type="PROSITE" id="PS51194">
    <property type="entry name" value="HELICASE_CTER"/>
    <property type="match status" value="1"/>
</dbReference>
<protein>
    <submittedName>
        <fullName evidence="3">Helicase protein</fullName>
    </submittedName>
</protein>
<comment type="caution">
    <text evidence="3">The sequence shown here is derived from an EMBL/GenBank/DDBJ whole genome shotgun (WGS) entry which is preliminary data.</text>
</comment>
<dbReference type="AlphaFoldDB" id="A0A0R2GZZ3"/>
<evidence type="ECO:0000259" key="2">
    <source>
        <dbReference type="PROSITE" id="PS51194"/>
    </source>
</evidence>
<keyword evidence="3" id="KW-0547">Nucleotide-binding</keyword>
<dbReference type="InterPro" id="IPR054347">
    <property type="entry name" value="TOTE_primase"/>
</dbReference>
<keyword evidence="4" id="KW-1185">Reference proteome</keyword>
<dbReference type="PATRIC" id="fig|1410657.5.peg.1924"/>
<dbReference type="GO" id="GO:0005524">
    <property type="term" value="F:ATP binding"/>
    <property type="evidence" value="ECO:0007669"/>
    <property type="project" value="InterPro"/>
</dbReference>
<dbReference type="PANTHER" id="PTHR47396">
    <property type="entry name" value="TYPE I RESTRICTION ENZYME ECOKI R PROTEIN"/>
    <property type="match status" value="1"/>
</dbReference>
<keyword evidence="3" id="KW-0378">Hydrolase</keyword>